<reference evidence="2" key="1">
    <citation type="submission" date="2022-10" db="EMBL/GenBank/DDBJ databases">
        <authorList>
            <person name="Chen Y."/>
            <person name="Dougan E. K."/>
            <person name="Chan C."/>
            <person name="Rhodes N."/>
            <person name="Thang M."/>
        </authorList>
    </citation>
    <scope>NUCLEOTIDE SEQUENCE</scope>
</reference>
<dbReference type="AlphaFoldDB" id="A0A9P1DGU9"/>
<feature type="non-terminal residue" evidence="2">
    <location>
        <position position="1"/>
    </location>
</feature>
<dbReference type="Proteomes" id="UP001152797">
    <property type="component" value="Unassembled WGS sequence"/>
</dbReference>
<feature type="region of interest" description="Disordered" evidence="1">
    <location>
        <begin position="1"/>
        <end position="21"/>
    </location>
</feature>
<evidence type="ECO:0000256" key="1">
    <source>
        <dbReference type="SAM" id="MobiDB-lite"/>
    </source>
</evidence>
<keyword evidence="4" id="KW-1185">Reference proteome</keyword>
<keyword evidence="3" id="KW-0808">Transferase</keyword>
<feature type="compositionally biased region" description="Basic and acidic residues" evidence="1">
    <location>
        <begin position="291"/>
        <end position="308"/>
    </location>
</feature>
<dbReference type="OrthoDB" id="206354at2759"/>
<dbReference type="EMBL" id="CAMXCT020004678">
    <property type="protein sequence ID" value="CAL1163326.1"/>
    <property type="molecule type" value="Genomic_DNA"/>
</dbReference>
<reference evidence="3 4" key="2">
    <citation type="submission" date="2024-05" db="EMBL/GenBank/DDBJ databases">
        <authorList>
            <person name="Chen Y."/>
            <person name="Shah S."/>
            <person name="Dougan E. K."/>
            <person name="Thang M."/>
            <person name="Chan C."/>
        </authorList>
    </citation>
    <scope>NUCLEOTIDE SEQUENCE [LARGE SCALE GENOMIC DNA]</scope>
</reference>
<proteinExistence type="predicted"/>
<feature type="compositionally biased region" description="Basic and acidic residues" evidence="1">
    <location>
        <begin position="355"/>
        <end position="366"/>
    </location>
</feature>
<evidence type="ECO:0000313" key="3">
    <source>
        <dbReference type="EMBL" id="CAL4797263.1"/>
    </source>
</evidence>
<name>A0A9P1DGU9_9DINO</name>
<keyword evidence="3" id="KW-0489">Methyltransferase</keyword>
<feature type="compositionally biased region" description="Acidic residues" evidence="1">
    <location>
        <begin position="341"/>
        <end position="354"/>
    </location>
</feature>
<sequence length="366" mass="42400">CPSAEAHPIRSIRSDGRSHGAMVKGACHPNGNNFQRVARLDVVNRVRRLSEVGLLKERPKWLNWCERVPPMENHNLQLQTRTVRSPYPQMVNFLLKKYPDLRFQDCYVDGNDWSAGNDAYRDDHPVMQFVGKQLEIMRMEGTSKKEAFKRTEEHFRERRRNLETEQKLMMAMAVKAGFQPMFCTGRAYLEVEKARLESTHLKKIIGVLRKESAALRPDAGEVQQFRHRVVEEKVFRAFVQEPPTPEADDEALQRFADSLERKQEEKDEQTTSKETPQKAMQQQETIDQEEEKALPEDTTMPDKDEKESSYSLTGRAQSGPKEQERANQVTKMLSKKRQSMEDDEESDEGDGDSEERERKRVAGDVD</sequence>
<gene>
    <name evidence="2" type="ORF">C1SCF055_LOCUS35274</name>
</gene>
<organism evidence="2">
    <name type="scientific">Cladocopium goreaui</name>
    <dbReference type="NCBI Taxonomy" id="2562237"/>
    <lineage>
        <taxon>Eukaryota</taxon>
        <taxon>Sar</taxon>
        <taxon>Alveolata</taxon>
        <taxon>Dinophyceae</taxon>
        <taxon>Suessiales</taxon>
        <taxon>Symbiodiniaceae</taxon>
        <taxon>Cladocopium</taxon>
    </lineage>
</organism>
<feature type="region of interest" description="Disordered" evidence="1">
    <location>
        <begin position="260"/>
        <end position="366"/>
    </location>
</feature>
<dbReference type="GO" id="GO:0032259">
    <property type="term" value="P:methylation"/>
    <property type="evidence" value="ECO:0007669"/>
    <property type="project" value="UniProtKB-KW"/>
</dbReference>
<feature type="compositionally biased region" description="Polar residues" evidence="1">
    <location>
        <begin position="272"/>
        <end position="285"/>
    </location>
</feature>
<dbReference type="EMBL" id="CAMXCT030004678">
    <property type="protein sequence ID" value="CAL4797263.1"/>
    <property type="molecule type" value="Genomic_DNA"/>
</dbReference>
<accession>A0A9P1DGU9</accession>
<dbReference type="GO" id="GO:0008168">
    <property type="term" value="F:methyltransferase activity"/>
    <property type="evidence" value="ECO:0007669"/>
    <property type="project" value="UniProtKB-KW"/>
</dbReference>
<evidence type="ECO:0000313" key="2">
    <source>
        <dbReference type="EMBL" id="CAI4009951.1"/>
    </source>
</evidence>
<protein>
    <submittedName>
        <fullName evidence="3">N(6)-adenine-specific DNA methyltransferase 2</fullName>
    </submittedName>
</protein>
<feature type="compositionally biased region" description="Basic and acidic residues" evidence="1">
    <location>
        <begin position="260"/>
        <end position="271"/>
    </location>
</feature>
<evidence type="ECO:0000313" key="4">
    <source>
        <dbReference type="Proteomes" id="UP001152797"/>
    </source>
</evidence>
<dbReference type="EMBL" id="CAMXCT010004678">
    <property type="protein sequence ID" value="CAI4009951.1"/>
    <property type="molecule type" value="Genomic_DNA"/>
</dbReference>
<comment type="caution">
    <text evidence="2">The sequence shown here is derived from an EMBL/GenBank/DDBJ whole genome shotgun (WGS) entry which is preliminary data.</text>
</comment>